<keyword evidence="2" id="KW-1185">Reference proteome</keyword>
<dbReference type="STRING" id="47427.A0A2H3D4D0"/>
<organism evidence="1 2">
    <name type="scientific">Armillaria gallica</name>
    <name type="common">Bulbous honey fungus</name>
    <name type="synonym">Armillaria bulbosa</name>
    <dbReference type="NCBI Taxonomy" id="47427"/>
    <lineage>
        <taxon>Eukaryota</taxon>
        <taxon>Fungi</taxon>
        <taxon>Dikarya</taxon>
        <taxon>Basidiomycota</taxon>
        <taxon>Agaricomycotina</taxon>
        <taxon>Agaricomycetes</taxon>
        <taxon>Agaricomycetidae</taxon>
        <taxon>Agaricales</taxon>
        <taxon>Marasmiineae</taxon>
        <taxon>Physalacriaceae</taxon>
        <taxon>Armillaria</taxon>
    </lineage>
</organism>
<dbReference type="InParanoid" id="A0A2H3D4D0"/>
<evidence type="ECO:0000313" key="2">
    <source>
        <dbReference type="Proteomes" id="UP000217790"/>
    </source>
</evidence>
<reference evidence="2" key="1">
    <citation type="journal article" date="2017" name="Nat. Ecol. Evol.">
        <title>Genome expansion and lineage-specific genetic innovations in the forest pathogenic fungi Armillaria.</title>
        <authorList>
            <person name="Sipos G."/>
            <person name="Prasanna A.N."/>
            <person name="Walter M.C."/>
            <person name="O'Connor E."/>
            <person name="Balint B."/>
            <person name="Krizsan K."/>
            <person name="Kiss B."/>
            <person name="Hess J."/>
            <person name="Varga T."/>
            <person name="Slot J."/>
            <person name="Riley R."/>
            <person name="Boka B."/>
            <person name="Rigling D."/>
            <person name="Barry K."/>
            <person name="Lee J."/>
            <person name="Mihaltcheva S."/>
            <person name="LaButti K."/>
            <person name="Lipzen A."/>
            <person name="Waldron R."/>
            <person name="Moloney N.M."/>
            <person name="Sperisen C."/>
            <person name="Kredics L."/>
            <person name="Vagvoelgyi C."/>
            <person name="Patrignani A."/>
            <person name="Fitzpatrick D."/>
            <person name="Nagy I."/>
            <person name="Doyle S."/>
            <person name="Anderson J.B."/>
            <person name="Grigoriev I.V."/>
            <person name="Gueldener U."/>
            <person name="Muensterkoetter M."/>
            <person name="Nagy L.G."/>
        </authorList>
    </citation>
    <scope>NUCLEOTIDE SEQUENCE [LARGE SCALE GENOMIC DNA]</scope>
    <source>
        <strain evidence="2">Ar21-2</strain>
    </source>
</reference>
<proteinExistence type="predicted"/>
<gene>
    <name evidence="1" type="ORF">ARMGADRAFT_1084067</name>
</gene>
<protein>
    <submittedName>
        <fullName evidence="1">Uncharacterized protein</fullName>
    </submittedName>
</protein>
<dbReference type="OrthoDB" id="3050309at2759"/>
<dbReference type="EMBL" id="KZ293670">
    <property type="protein sequence ID" value="PBK88960.1"/>
    <property type="molecule type" value="Genomic_DNA"/>
</dbReference>
<dbReference type="Proteomes" id="UP000217790">
    <property type="component" value="Unassembled WGS sequence"/>
</dbReference>
<evidence type="ECO:0000313" key="1">
    <source>
        <dbReference type="EMBL" id="PBK88960.1"/>
    </source>
</evidence>
<sequence length="315" mass="35340">MNAPRDIASCITEAAGHIDPFVRHLPNHKVDNSDDELPPQLSYHLSVQAPNPVFEPAIHGSPQPFFNSATPDLAMMFMPTMSSNLAVMPTRGNHSMTIHREFTGTFGPHSILLQHIFHNCDSAQVNSLFSTQEPGNILIVVWGMKYQNLTYVMETRIKVTIWALLPNGKFMLKIAPPCTLLSHRVKGPLLPNAQKFIVDHTGTLFTFYVCGLIPDLKAEILREVFILTNLDSYQILNASNFVTDFVFMIDRVSALPDDQGQKIVEKLIKDKLYQSATVWSFLQTHHDTIPLSFPIAEIPLLVILSLEARGIWIEG</sequence>
<accession>A0A2H3D4D0</accession>
<dbReference type="AlphaFoldDB" id="A0A2H3D4D0"/>
<name>A0A2H3D4D0_ARMGA</name>